<dbReference type="EMBL" id="JBHTCH010000012">
    <property type="protein sequence ID" value="MFC7360486.1"/>
    <property type="molecule type" value="Genomic_DNA"/>
</dbReference>
<dbReference type="InterPro" id="IPR008030">
    <property type="entry name" value="NmrA-like"/>
</dbReference>
<keyword evidence="5" id="KW-1185">Reference proteome</keyword>
<organism evidence="4 5">
    <name type="scientific">Nocardioides astragali</name>
    <dbReference type="NCBI Taxonomy" id="1776736"/>
    <lineage>
        <taxon>Bacteria</taxon>
        <taxon>Bacillati</taxon>
        <taxon>Actinomycetota</taxon>
        <taxon>Actinomycetes</taxon>
        <taxon>Propionibacteriales</taxon>
        <taxon>Nocardioidaceae</taxon>
        <taxon>Nocardioides</taxon>
    </lineage>
</organism>
<evidence type="ECO:0000256" key="1">
    <source>
        <dbReference type="ARBA" id="ARBA00006328"/>
    </source>
</evidence>
<dbReference type="PANTHER" id="PTHR42748">
    <property type="entry name" value="NITROGEN METABOLITE REPRESSION PROTEIN NMRA FAMILY MEMBER"/>
    <property type="match status" value="1"/>
</dbReference>
<gene>
    <name evidence="4" type="ORF">ACFQO6_09415</name>
</gene>
<dbReference type="Gene3D" id="3.40.50.720">
    <property type="entry name" value="NAD(P)-binding Rossmann-like Domain"/>
    <property type="match status" value="1"/>
</dbReference>
<evidence type="ECO:0000313" key="5">
    <source>
        <dbReference type="Proteomes" id="UP001596524"/>
    </source>
</evidence>
<evidence type="ECO:0000256" key="2">
    <source>
        <dbReference type="ARBA" id="ARBA00022857"/>
    </source>
</evidence>
<comment type="similarity">
    <text evidence="1">Belongs to the NmrA-type oxidoreductase family.</text>
</comment>
<feature type="domain" description="NmrA-like" evidence="3">
    <location>
        <begin position="4"/>
        <end position="269"/>
    </location>
</feature>
<evidence type="ECO:0000259" key="3">
    <source>
        <dbReference type="Pfam" id="PF05368"/>
    </source>
</evidence>
<dbReference type="InterPro" id="IPR036291">
    <property type="entry name" value="NAD(P)-bd_dom_sf"/>
</dbReference>
<evidence type="ECO:0000313" key="4">
    <source>
        <dbReference type="EMBL" id="MFC7360486.1"/>
    </source>
</evidence>
<dbReference type="InterPro" id="IPR051164">
    <property type="entry name" value="NmrA-like_oxidored"/>
</dbReference>
<dbReference type="CDD" id="cd05251">
    <property type="entry name" value="NmrA_like_SDR_a"/>
    <property type="match status" value="1"/>
</dbReference>
<protein>
    <submittedName>
        <fullName evidence="4">NmrA/HSCARG family protein</fullName>
    </submittedName>
</protein>
<comment type="caution">
    <text evidence="4">The sequence shown here is derived from an EMBL/GenBank/DDBJ whole genome shotgun (WGS) entry which is preliminary data.</text>
</comment>
<accession>A0ABW2N6D3</accession>
<proteinExistence type="inferred from homology"/>
<dbReference type="PANTHER" id="PTHR42748:SF7">
    <property type="entry name" value="NMRA LIKE REDOX SENSOR 1-RELATED"/>
    <property type="match status" value="1"/>
</dbReference>
<reference evidence="5" key="1">
    <citation type="journal article" date="2019" name="Int. J. Syst. Evol. Microbiol.">
        <title>The Global Catalogue of Microorganisms (GCM) 10K type strain sequencing project: providing services to taxonomists for standard genome sequencing and annotation.</title>
        <authorList>
            <consortium name="The Broad Institute Genomics Platform"/>
            <consortium name="The Broad Institute Genome Sequencing Center for Infectious Disease"/>
            <person name="Wu L."/>
            <person name="Ma J."/>
        </authorList>
    </citation>
    <scope>NUCLEOTIDE SEQUENCE [LARGE SCALE GENOMIC DNA]</scope>
    <source>
        <strain evidence="5">FCH27</strain>
    </source>
</reference>
<dbReference type="Proteomes" id="UP001596524">
    <property type="component" value="Unassembled WGS sequence"/>
</dbReference>
<dbReference type="Pfam" id="PF05368">
    <property type="entry name" value="NmrA"/>
    <property type="match status" value="1"/>
</dbReference>
<name>A0ABW2N6D3_9ACTN</name>
<dbReference type="SUPFAM" id="SSF51735">
    <property type="entry name" value="NAD(P)-binding Rossmann-fold domains"/>
    <property type="match status" value="1"/>
</dbReference>
<sequence>MTRDELVVVTGATGRQGGAVARQLVADGWRVRGVTRSEGSAAARELARRGIEVVTADMNDLDALKRACAGAYGVYNVQNPMISGEEGEEAQGRNVVAAAAEAGISHLVYGSAGPGTPATGVAAWDVKIEIAAYARSRGLPLTVLRPMAFMELMTDKDLYPPVAVWHLMPRLVGEDRPLPWLSAVDLGAIAARAFDDPATYVGLDIGLAADVRSLAQCRAVWRRATGHGPRRFPMPLWMFERFVGRDLSRMWRWLADHDVDADVTRTRALLPTAATVEDFVRGRA</sequence>
<dbReference type="RefSeq" id="WP_255891751.1">
    <property type="nucleotide sequence ID" value="NZ_JAFMZM010000005.1"/>
</dbReference>
<dbReference type="Gene3D" id="3.90.25.10">
    <property type="entry name" value="UDP-galactose 4-epimerase, domain 1"/>
    <property type="match status" value="1"/>
</dbReference>
<keyword evidence="2" id="KW-0521">NADP</keyword>